<feature type="domain" description="NUA/TPR/MLP1-2-like" evidence="7">
    <location>
        <begin position="413"/>
        <end position="510"/>
    </location>
</feature>
<evidence type="ECO:0000256" key="5">
    <source>
        <dbReference type="SAM" id="MobiDB-lite"/>
    </source>
</evidence>
<feature type="non-terminal residue" evidence="8">
    <location>
        <position position="1"/>
    </location>
</feature>
<dbReference type="InterPro" id="IPR057577">
    <property type="entry name" value="Nucleoprot-TPR/MLP1_dom"/>
</dbReference>
<feature type="non-terminal residue" evidence="8">
    <location>
        <position position="516"/>
    </location>
</feature>
<evidence type="ECO:0000313" key="9">
    <source>
        <dbReference type="Proteomes" id="UP000571567"/>
    </source>
</evidence>
<feature type="coiled-coil region" evidence="4">
    <location>
        <begin position="262"/>
        <end position="307"/>
    </location>
</feature>
<evidence type="ECO:0000256" key="1">
    <source>
        <dbReference type="ARBA" id="ARBA00004123"/>
    </source>
</evidence>
<keyword evidence="9" id="KW-1185">Reference proteome</keyword>
<dbReference type="GO" id="GO:0006406">
    <property type="term" value="P:mRNA export from nucleus"/>
    <property type="evidence" value="ECO:0007669"/>
    <property type="project" value="TreeGrafter"/>
</dbReference>
<dbReference type="Proteomes" id="UP000571567">
    <property type="component" value="Unassembled WGS sequence"/>
</dbReference>
<accession>A0A7L1LAS5</accession>
<gene>
    <name evidence="8" type="primary">Tpr_1</name>
    <name evidence="8" type="ORF">HIMHIM_R08458</name>
</gene>
<feature type="coiled-coil region" evidence="4">
    <location>
        <begin position="368"/>
        <end position="454"/>
    </location>
</feature>
<dbReference type="OrthoDB" id="343070at2759"/>
<dbReference type="InterPro" id="IPR057974">
    <property type="entry name" value="NUA/TPR/MLP1-2-like_dom"/>
</dbReference>
<dbReference type="GO" id="GO:0005643">
    <property type="term" value="C:nuclear pore"/>
    <property type="evidence" value="ECO:0007669"/>
    <property type="project" value="TreeGrafter"/>
</dbReference>
<dbReference type="PANTHER" id="PTHR18898:SF2">
    <property type="entry name" value="NUCLEOPROTEIN TPR"/>
    <property type="match status" value="1"/>
</dbReference>
<dbReference type="EMBL" id="VXBK01008018">
    <property type="protein sequence ID" value="NXN72058.1"/>
    <property type="molecule type" value="Genomic_DNA"/>
</dbReference>
<reference evidence="8 9" key="1">
    <citation type="submission" date="2019-09" db="EMBL/GenBank/DDBJ databases">
        <title>Bird 10,000 Genomes (B10K) Project - Family phase.</title>
        <authorList>
            <person name="Zhang G."/>
        </authorList>
    </citation>
    <scope>NUCLEOTIDE SEQUENCE [LARGE SCALE GENOMIC DNA]</scope>
    <source>
        <strain evidence="8">B10K-DU-002-13</strain>
        <tissue evidence="8">Muscle</tissue>
    </source>
</reference>
<evidence type="ECO:0000259" key="6">
    <source>
        <dbReference type="Pfam" id="PF25481"/>
    </source>
</evidence>
<feature type="compositionally biased region" description="Basic and acidic residues" evidence="5">
    <location>
        <begin position="64"/>
        <end position="86"/>
    </location>
</feature>
<evidence type="ECO:0000256" key="4">
    <source>
        <dbReference type="SAM" id="Coils"/>
    </source>
</evidence>
<proteinExistence type="predicted"/>
<comment type="subcellular location">
    <subcellularLocation>
        <location evidence="1">Nucleus</location>
    </subcellularLocation>
</comment>
<dbReference type="Pfam" id="PF25481">
    <property type="entry name" value="Nucleoprot-TPR"/>
    <property type="match status" value="1"/>
</dbReference>
<evidence type="ECO:0000256" key="2">
    <source>
        <dbReference type="ARBA" id="ARBA00023054"/>
    </source>
</evidence>
<dbReference type="AlphaFoldDB" id="A0A7L1LAS5"/>
<dbReference type="GO" id="GO:0017056">
    <property type="term" value="F:structural constituent of nuclear pore"/>
    <property type="evidence" value="ECO:0007669"/>
    <property type="project" value="TreeGrafter"/>
</dbReference>
<dbReference type="PANTHER" id="PTHR18898">
    <property type="entry name" value="NUCLEOPROTEIN TPR-RELATED"/>
    <property type="match status" value="1"/>
</dbReference>
<evidence type="ECO:0000313" key="8">
    <source>
        <dbReference type="EMBL" id="NXN72058.1"/>
    </source>
</evidence>
<evidence type="ECO:0000259" key="7">
    <source>
        <dbReference type="Pfam" id="PF25785"/>
    </source>
</evidence>
<keyword evidence="3" id="KW-0539">Nucleus</keyword>
<protein>
    <submittedName>
        <fullName evidence="8">TPR protein</fullName>
    </submittedName>
</protein>
<dbReference type="Pfam" id="PF25785">
    <property type="entry name" value="TPR"/>
    <property type="match status" value="1"/>
</dbReference>
<feature type="region of interest" description="Disordered" evidence="5">
    <location>
        <begin position="46"/>
        <end position="86"/>
    </location>
</feature>
<feature type="coiled-coil region" evidence="4">
    <location>
        <begin position="484"/>
        <end position="511"/>
    </location>
</feature>
<sequence length="516" mass="60120">AEQQYFEVEKRLAQSQERLVNETQECQTLREELKKLHEQLKSLNEKNKELEAAQDRNAAIQSHLSREKEELEAEKRDLVRTSERRSQEVEHLNEDVKRLNEKLTEANTEKVKLQLKLDELQTSDVSVKYREKRLEQEKELLQNQNTWLNTELKAKTDELLHTAREKGNEILELKCNLENKKEEVVSRMEEQVNSLKQSNENLQKHVEDLLNKLKEAKEQQASMEERFHNELNAHIKLSNLYKVKKKTNHNKINWLSNLILANKATQEHLAEVEESKAVMEKELRDKISKLEKELENANDLLSATKRKGAILSEEELAAMSPTAAAVAKVVKPGMKLTELYNAYVETQDQLLLEKLENKRINKYLDEIVQEVEAKAPILKRQREEFERSQKAVASLSAKLEQAMKEIQRLQEDADKANKHASLLERENQRLEIQVKDLSQQIRVLLMELEEARGNHVIRDEEVSSADISSSSEVISQHLVSYRNIEELQQQNQRLLVALRELGEAREKEEQETTSSK</sequence>
<comment type="caution">
    <text evidence="8">The sequence shown here is derived from an EMBL/GenBank/DDBJ whole genome shotgun (WGS) entry which is preliminary data.</text>
</comment>
<dbReference type="GO" id="GO:1901673">
    <property type="term" value="P:regulation of mitotic spindle assembly"/>
    <property type="evidence" value="ECO:0007669"/>
    <property type="project" value="TreeGrafter"/>
</dbReference>
<feature type="domain" description="Nucleoprotein TPR/MPL1" evidence="6">
    <location>
        <begin position="123"/>
        <end position="204"/>
    </location>
</feature>
<evidence type="ECO:0000256" key="3">
    <source>
        <dbReference type="ARBA" id="ARBA00023242"/>
    </source>
</evidence>
<name>A0A7L1LAS5_HIMHI</name>
<keyword evidence="2 4" id="KW-0175">Coiled coil</keyword>
<organism evidence="8 9">
    <name type="scientific">Himantopus himantopus</name>
    <name type="common">Black-winged stilt</name>
    <name type="synonym">Charadrius himantopus</name>
    <dbReference type="NCBI Taxonomy" id="225398"/>
    <lineage>
        <taxon>Eukaryota</taxon>
        <taxon>Metazoa</taxon>
        <taxon>Chordata</taxon>
        <taxon>Craniata</taxon>
        <taxon>Vertebrata</taxon>
        <taxon>Euteleostomi</taxon>
        <taxon>Archelosauria</taxon>
        <taxon>Archosauria</taxon>
        <taxon>Dinosauria</taxon>
        <taxon>Saurischia</taxon>
        <taxon>Theropoda</taxon>
        <taxon>Coelurosauria</taxon>
        <taxon>Aves</taxon>
        <taxon>Neognathae</taxon>
        <taxon>Neoaves</taxon>
        <taxon>Charadriiformes</taxon>
        <taxon>Recurvirostridae</taxon>
        <taxon>Himantopus</taxon>
    </lineage>
</organism>